<dbReference type="Proteomes" id="UP000265520">
    <property type="component" value="Unassembled WGS sequence"/>
</dbReference>
<dbReference type="AlphaFoldDB" id="A0A392PRJ1"/>
<feature type="non-terminal residue" evidence="2">
    <location>
        <position position="1"/>
    </location>
</feature>
<proteinExistence type="predicted"/>
<sequence length="33" mass="3583">VLNPPPLQQGLERSNAGYGHSSGQVRSVVFYKP</sequence>
<protein>
    <submittedName>
        <fullName evidence="2">Uncharacterized protein</fullName>
    </submittedName>
</protein>
<evidence type="ECO:0000256" key="1">
    <source>
        <dbReference type="SAM" id="MobiDB-lite"/>
    </source>
</evidence>
<keyword evidence="3" id="KW-1185">Reference proteome</keyword>
<feature type="region of interest" description="Disordered" evidence="1">
    <location>
        <begin position="1"/>
        <end position="22"/>
    </location>
</feature>
<name>A0A392PRJ1_9FABA</name>
<organism evidence="2 3">
    <name type="scientific">Trifolium medium</name>
    <dbReference type="NCBI Taxonomy" id="97028"/>
    <lineage>
        <taxon>Eukaryota</taxon>
        <taxon>Viridiplantae</taxon>
        <taxon>Streptophyta</taxon>
        <taxon>Embryophyta</taxon>
        <taxon>Tracheophyta</taxon>
        <taxon>Spermatophyta</taxon>
        <taxon>Magnoliopsida</taxon>
        <taxon>eudicotyledons</taxon>
        <taxon>Gunneridae</taxon>
        <taxon>Pentapetalae</taxon>
        <taxon>rosids</taxon>
        <taxon>fabids</taxon>
        <taxon>Fabales</taxon>
        <taxon>Fabaceae</taxon>
        <taxon>Papilionoideae</taxon>
        <taxon>50 kb inversion clade</taxon>
        <taxon>NPAAA clade</taxon>
        <taxon>Hologalegina</taxon>
        <taxon>IRL clade</taxon>
        <taxon>Trifolieae</taxon>
        <taxon>Trifolium</taxon>
    </lineage>
</organism>
<evidence type="ECO:0000313" key="3">
    <source>
        <dbReference type="Proteomes" id="UP000265520"/>
    </source>
</evidence>
<accession>A0A392PRJ1</accession>
<evidence type="ECO:0000313" key="2">
    <source>
        <dbReference type="EMBL" id="MCI13936.1"/>
    </source>
</evidence>
<reference evidence="2 3" key="1">
    <citation type="journal article" date="2018" name="Front. Plant Sci.">
        <title>Red Clover (Trifolium pratense) and Zigzag Clover (T. medium) - A Picture of Genomic Similarities and Differences.</title>
        <authorList>
            <person name="Dluhosova J."/>
            <person name="Istvanek J."/>
            <person name="Nedelnik J."/>
            <person name="Repkova J."/>
        </authorList>
    </citation>
    <scope>NUCLEOTIDE SEQUENCE [LARGE SCALE GENOMIC DNA]</scope>
    <source>
        <strain evidence="3">cv. 10/8</strain>
        <tissue evidence="2">Leaf</tissue>
    </source>
</reference>
<dbReference type="EMBL" id="LXQA010090241">
    <property type="protein sequence ID" value="MCI13936.1"/>
    <property type="molecule type" value="Genomic_DNA"/>
</dbReference>
<comment type="caution">
    <text evidence="2">The sequence shown here is derived from an EMBL/GenBank/DDBJ whole genome shotgun (WGS) entry which is preliminary data.</text>
</comment>